<accession>A0AAU8PP52</accession>
<sequence>MPWVISFAISWLVFFALADRRRYMPLLVGGLAAVIVQLLTDNIGHYLNLYRVSDPVLPILYSSAFFTFGPVFTMGALFGQYLPSLRWLQGLHIIAFSGLFLLEEHMFMLAGVLAYTHWDHFASLLVNTLVFAGLAWLVESQRVGWGSPG</sequence>
<dbReference type="AlphaFoldDB" id="A0AAU8PP52"/>
<evidence type="ECO:0000313" key="2">
    <source>
        <dbReference type="EMBL" id="AEG15822.1"/>
    </source>
</evidence>
<keyword evidence="1" id="KW-0812">Transmembrane</keyword>
<feature type="transmembrane region" description="Helical" evidence="1">
    <location>
        <begin position="121"/>
        <end position="138"/>
    </location>
</feature>
<dbReference type="Proteomes" id="UP000009229">
    <property type="component" value="Chromosome"/>
</dbReference>
<dbReference type="KEGG" id="dku:Desku_2286"/>
<reference evidence="3" key="1">
    <citation type="submission" date="2011-05" db="EMBL/GenBank/DDBJ databases">
        <title>Complete sequence of Desulfotomaculum kuznetsovii DSM 6115.</title>
        <authorList>
            <person name="Lucas S."/>
            <person name="Han J."/>
            <person name="Lapidus A."/>
            <person name="Cheng J.-F."/>
            <person name="Goodwin L."/>
            <person name="Pitluck S."/>
            <person name="Peters L."/>
            <person name="Mikhailova N."/>
            <person name="Lu M."/>
            <person name="Saunders E."/>
            <person name="Han C."/>
            <person name="Tapia R."/>
            <person name="Land M."/>
            <person name="Hauser L."/>
            <person name="Kyrpides N."/>
            <person name="Ivanova N."/>
            <person name="Pagani I."/>
            <person name="Nazina T."/>
            <person name="Ivanova A."/>
            <person name="Parshina S."/>
            <person name="Kuever J."/>
            <person name="Muyzer G."/>
            <person name="Plugge C."/>
            <person name="Stams A."/>
            <person name="Woyke T."/>
        </authorList>
    </citation>
    <scope>NUCLEOTIDE SEQUENCE [LARGE SCALE GENOMIC DNA]</scope>
    <source>
        <strain evidence="3">DSM 6115 / VKM B-1805 / 17</strain>
    </source>
</reference>
<dbReference type="EMBL" id="CP002770">
    <property type="protein sequence ID" value="AEG15822.1"/>
    <property type="molecule type" value="Genomic_DNA"/>
</dbReference>
<evidence type="ECO:0000313" key="3">
    <source>
        <dbReference type="Proteomes" id="UP000009229"/>
    </source>
</evidence>
<name>A0AAU8PP52_DESK7</name>
<protein>
    <submittedName>
        <fullName evidence="2">Uncharacterized protein</fullName>
    </submittedName>
</protein>
<keyword evidence="1" id="KW-1133">Transmembrane helix</keyword>
<proteinExistence type="predicted"/>
<gene>
    <name evidence="2" type="ordered locus">Desku_2286</name>
</gene>
<organism evidence="2 3">
    <name type="scientific">Desulfofundulus kuznetsovii (strain DSM 6115 / VKM B-1805 / 17)</name>
    <name type="common">Desulfotomaculum kuznetsovii</name>
    <dbReference type="NCBI Taxonomy" id="760568"/>
    <lineage>
        <taxon>Bacteria</taxon>
        <taxon>Bacillati</taxon>
        <taxon>Bacillota</taxon>
        <taxon>Clostridia</taxon>
        <taxon>Eubacteriales</taxon>
        <taxon>Peptococcaceae</taxon>
        <taxon>Desulfofundulus</taxon>
    </lineage>
</organism>
<keyword evidence="1" id="KW-0472">Membrane</keyword>
<keyword evidence="3" id="KW-1185">Reference proteome</keyword>
<feature type="transmembrane region" description="Helical" evidence="1">
    <location>
        <begin position="91"/>
        <end position="115"/>
    </location>
</feature>
<feature type="transmembrane region" description="Helical" evidence="1">
    <location>
        <begin position="59"/>
        <end position="79"/>
    </location>
</feature>
<evidence type="ECO:0000256" key="1">
    <source>
        <dbReference type="SAM" id="Phobius"/>
    </source>
</evidence>
<dbReference type="RefSeq" id="WP_013823336.1">
    <property type="nucleotide sequence ID" value="NC_015573.1"/>
</dbReference>